<gene>
    <name evidence="3" type="ORF">EZS26_003693</name>
</gene>
<feature type="non-terminal residue" evidence="3">
    <location>
        <position position="349"/>
    </location>
</feature>
<feature type="signal peptide" evidence="1">
    <location>
        <begin position="1"/>
        <end position="25"/>
    </location>
</feature>
<dbReference type="Gene3D" id="1.25.40.390">
    <property type="match status" value="1"/>
</dbReference>
<dbReference type="Pfam" id="PF14322">
    <property type="entry name" value="SusD-like_3"/>
    <property type="match status" value="1"/>
</dbReference>
<name>A0A5M8NV27_9BACT</name>
<organism evidence="3 4">
    <name type="scientific">Candidatus Ordinivivax streblomastigis</name>
    <dbReference type="NCBI Taxonomy" id="2540710"/>
    <lineage>
        <taxon>Bacteria</taxon>
        <taxon>Pseudomonadati</taxon>
        <taxon>Bacteroidota</taxon>
        <taxon>Bacteroidia</taxon>
        <taxon>Bacteroidales</taxon>
        <taxon>Candidatus Ordinivivax</taxon>
    </lineage>
</organism>
<dbReference type="AlphaFoldDB" id="A0A5M8NV27"/>
<comment type="caution">
    <text evidence="3">The sequence shown here is derived from an EMBL/GenBank/DDBJ whole genome shotgun (WGS) entry which is preliminary data.</text>
</comment>
<feature type="domain" description="SusD-like N-terminal" evidence="2">
    <location>
        <begin position="103"/>
        <end position="219"/>
    </location>
</feature>
<keyword evidence="1" id="KW-0732">Signal</keyword>
<dbReference type="PROSITE" id="PS51257">
    <property type="entry name" value="PROKAR_LIPOPROTEIN"/>
    <property type="match status" value="1"/>
</dbReference>
<reference evidence="3 4" key="1">
    <citation type="submission" date="2019-03" db="EMBL/GenBank/DDBJ databases">
        <title>Single cell metagenomics reveals metabolic interactions within the superorganism composed of flagellate Streblomastix strix and complex community of Bacteroidetes bacteria on its surface.</title>
        <authorList>
            <person name="Treitli S.C."/>
            <person name="Kolisko M."/>
            <person name="Husnik F."/>
            <person name="Keeling P."/>
            <person name="Hampl V."/>
        </authorList>
    </citation>
    <scope>NUCLEOTIDE SEQUENCE [LARGE SCALE GENOMIC DNA]</scope>
    <source>
        <strain evidence="3">St1</strain>
    </source>
</reference>
<feature type="chain" id="PRO_5024284138" evidence="1">
    <location>
        <begin position="26"/>
        <end position="349"/>
    </location>
</feature>
<proteinExistence type="predicted"/>
<evidence type="ECO:0000256" key="1">
    <source>
        <dbReference type="SAM" id="SignalP"/>
    </source>
</evidence>
<sequence length="349" mass="39580">MRIIKFIFSAKTVVLSIIVALSACSDYLDIMPDDVATMDHAFSNREISKKFLFTCYSYLPNPVSLDNNPALQGGDEMWWCSTTSGNGLNYFNKNAGYLAMGRQSANDPYLNYWDGGRNGTNLFIALRDCNIFLENIHLPTDIDEWERLQWIAEVKFLKAYYHFYLFRNYGPIPIIRENIPVNAAEEARMYRKPVDDVVNYIVELIDEAIPDLMPNPSNTRVEDAGRITQPIAAALKAEALTWAASPLLNGSEQESPTFSLIDNQEVQLFPQQYDSSKWTRAVQAIKEAIEVCQTNGHHLYSYQNVNASIAMSDITKLKCTLRGAVTEKYNPEIVWPSTYSTSCKQIAFI</sequence>
<dbReference type="InterPro" id="IPR011990">
    <property type="entry name" value="TPR-like_helical_dom_sf"/>
</dbReference>
<dbReference type="SUPFAM" id="SSF48452">
    <property type="entry name" value="TPR-like"/>
    <property type="match status" value="1"/>
</dbReference>
<evidence type="ECO:0000259" key="2">
    <source>
        <dbReference type="Pfam" id="PF14322"/>
    </source>
</evidence>
<dbReference type="InterPro" id="IPR033985">
    <property type="entry name" value="SusD-like_N"/>
</dbReference>
<protein>
    <submittedName>
        <fullName evidence="3">RagB/SusD family nutrient uptake outer membrane protein</fullName>
    </submittedName>
</protein>
<evidence type="ECO:0000313" key="4">
    <source>
        <dbReference type="Proteomes" id="UP000324575"/>
    </source>
</evidence>
<evidence type="ECO:0000313" key="3">
    <source>
        <dbReference type="EMBL" id="KAA6300168.1"/>
    </source>
</evidence>
<dbReference type="Proteomes" id="UP000324575">
    <property type="component" value="Unassembled WGS sequence"/>
</dbReference>
<dbReference type="EMBL" id="SNRX01000128">
    <property type="protein sequence ID" value="KAA6300168.1"/>
    <property type="molecule type" value="Genomic_DNA"/>
</dbReference>
<accession>A0A5M8NV27</accession>